<reference evidence="2 3" key="1">
    <citation type="journal article" date="2019" name="Nat. Med.">
        <title>A library of human gut bacterial isolates paired with longitudinal multiomics data enables mechanistic microbiome research.</title>
        <authorList>
            <person name="Poyet M."/>
            <person name="Groussin M."/>
            <person name="Gibbons S.M."/>
            <person name="Avila-Pacheco J."/>
            <person name="Jiang X."/>
            <person name="Kearney S.M."/>
            <person name="Perrotta A.R."/>
            <person name="Berdy B."/>
            <person name="Zhao S."/>
            <person name="Lieberman T.D."/>
            <person name="Swanson P.K."/>
            <person name="Smith M."/>
            <person name="Roesemann S."/>
            <person name="Alexander J.E."/>
            <person name="Rich S.A."/>
            <person name="Livny J."/>
            <person name="Vlamakis H."/>
            <person name="Clish C."/>
            <person name="Bullock K."/>
            <person name="Deik A."/>
            <person name="Scott J."/>
            <person name="Pierce K.A."/>
            <person name="Xavier R.J."/>
            <person name="Alm E.J."/>
        </authorList>
    </citation>
    <scope>NUCLEOTIDE SEQUENCE [LARGE SCALE GENOMIC DNA]</scope>
    <source>
        <strain evidence="2 3">BIOML-A6</strain>
    </source>
</reference>
<dbReference type="EMBL" id="WWSC01000028">
    <property type="protein sequence ID" value="MZK42947.1"/>
    <property type="molecule type" value="Genomic_DNA"/>
</dbReference>
<dbReference type="RefSeq" id="WP_055303551.1">
    <property type="nucleotide sequence ID" value="NZ_RCYC01000032.1"/>
</dbReference>
<evidence type="ECO:0000313" key="2">
    <source>
        <dbReference type="EMBL" id="MZK42947.1"/>
    </source>
</evidence>
<evidence type="ECO:0000256" key="1">
    <source>
        <dbReference type="SAM" id="Phobius"/>
    </source>
</evidence>
<evidence type="ECO:0008006" key="4">
    <source>
        <dbReference type="Google" id="ProtNLM"/>
    </source>
</evidence>
<keyword evidence="1" id="KW-0812">Transmembrane</keyword>
<organism evidence="2 3">
    <name type="scientific">Dorea longicatena</name>
    <dbReference type="NCBI Taxonomy" id="88431"/>
    <lineage>
        <taxon>Bacteria</taxon>
        <taxon>Bacillati</taxon>
        <taxon>Bacillota</taxon>
        <taxon>Clostridia</taxon>
        <taxon>Lachnospirales</taxon>
        <taxon>Lachnospiraceae</taxon>
        <taxon>Dorea</taxon>
    </lineage>
</organism>
<proteinExistence type="predicted"/>
<dbReference type="AlphaFoldDB" id="A0A6L8S3B3"/>
<comment type="caution">
    <text evidence="2">The sequence shown here is derived from an EMBL/GenBank/DDBJ whole genome shotgun (WGS) entry which is preliminary data.</text>
</comment>
<feature type="transmembrane region" description="Helical" evidence="1">
    <location>
        <begin position="43"/>
        <end position="68"/>
    </location>
</feature>
<keyword evidence="1" id="KW-0472">Membrane</keyword>
<gene>
    <name evidence="2" type="ORF">GT528_14980</name>
</gene>
<protein>
    <recommendedName>
        <fullName evidence="4">Inner membrane protein yeeR</fullName>
    </recommendedName>
</protein>
<keyword evidence="1" id="KW-1133">Transmembrane helix</keyword>
<sequence>MLYIILLAIVIFLIFYLKRTVPKNYVKVKKWIYKYQKQVIGVLLVIGLIWFRTYTIVLIACCLIYYFYCKFMREKRVGEWEKRNIEPIEYRVLDKNIEKVAELIAFNDKNKSEYKFNASNMPYGRANAFLNYFQRDLINEDIYYFSAIPSENENEVREYGLAITGSGIFIASQANSKKGKTKQLLFSGFNNAEYDSNTDTLSIENIVRYGSGMEKTKVKGNEISVPLTCIANALTMLGQVDIPCALFVNKVSYLDARKSVNEAEQHLNQELNMEHMKQNMGNVGTIAGASERQKIYSEMGNDMNMRQGHGYGAEYGNKTVDRVLGKKVEGVQEKENGHHKLNGADKIVNGQKVQTKYCKSAADTYRAGFKDSSHDYSGQVIEVPRDQYNEIRNKLQKDIDAGNMDGIEPGTPAENYLKKGYFSYPQSYRLAASGSIESITMDMANGIMTSMTSASISAIIIFASGVWQGKDVKEAAKDGLMTAGQVIGKGAVIYTITMQVSRGNVWNYALGKGVKTPLGNIGDTMAEQIKGSSIAKSSIGKQLHLDEINGQKLTSGAVTVAVVFGPDVCRACMGKISVKQLAKNATAGAAGLAGMAVGSAVTAGNPLGGMIGGAVGGAVGKKVMDNFIEDDAVAMFRVMKEEFLDVVMSSYLSQEEFDEVARRTIWDKKVSKELQNMYKKSKTGEHRIYANSLIEETVIDVLKKRKKVTNEMWNEGQQLVGA</sequence>
<dbReference type="Proteomes" id="UP000472916">
    <property type="component" value="Unassembled WGS sequence"/>
</dbReference>
<name>A0A6L8S3B3_9FIRM</name>
<evidence type="ECO:0000313" key="3">
    <source>
        <dbReference type="Proteomes" id="UP000472916"/>
    </source>
</evidence>
<accession>A0A6L8S3B3</accession>